<dbReference type="InterPro" id="IPR051531">
    <property type="entry name" value="N-acetyltransferase"/>
</dbReference>
<name>A0ABS8PQQ9_9BACT</name>
<dbReference type="RefSeq" id="WP_231004694.1">
    <property type="nucleotide sequence ID" value="NZ_JAJNEC010000005.1"/>
</dbReference>
<organism evidence="2 3">
    <name type="scientific">Niabella pedocola</name>
    <dbReference type="NCBI Taxonomy" id="1752077"/>
    <lineage>
        <taxon>Bacteria</taxon>
        <taxon>Pseudomonadati</taxon>
        <taxon>Bacteroidota</taxon>
        <taxon>Chitinophagia</taxon>
        <taxon>Chitinophagales</taxon>
        <taxon>Chitinophagaceae</taxon>
        <taxon>Niabella</taxon>
    </lineage>
</organism>
<keyword evidence="3" id="KW-1185">Reference proteome</keyword>
<protein>
    <submittedName>
        <fullName evidence="2">GNAT family N-acetyltransferase</fullName>
    </submittedName>
</protein>
<dbReference type="InterPro" id="IPR016181">
    <property type="entry name" value="Acyl_CoA_acyltransferase"/>
</dbReference>
<dbReference type="PROSITE" id="PS51186">
    <property type="entry name" value="GNAT"/>
    <property type="match status" value="1"/>
</dbReference>
<feature type="domain" description="N-acetyltransferase" evidence="1">
    <location>
        <begin position="18"/>
        <end position="179"/>
    </location>
</feature>
<gene>
    <name evidence="2" type="ORF">LQ567_11710</name>
</gene>
<dbReference type="PANTHER" id="PTHR43792:SF1">
    <property type="entry name" value="N-ACETYLTRANSFERASE DOMAIN-CONTAINING PROTEIN"/>
    <property type="match status" value="1"/>
</dbReference>
<dbReference type="Pfam" id="PF13302">
    <property type="entry name" value="Acetyltransf_3"/>
    <property type="match status" value="1"/>
</dbReference>
<dbReference type="Gene3D" id="3.40.630.30">
    <property type="match status" value="1"/>
</dbReference>
<proteinExistence type="predicted"/>
<evidence type="ECO:0000313" key="2">
    <source>
        <dbReference type="EMBL" id="MCD2423431.1"/>
    </source>
</evidence>
<accession>A0ABS8PQQ9</accession>
<dbReference type="SUPFAM" id="SSF55729">
    <property type="entry name" value="Acyl-CoA N-acyltransferases (Nat)"/>
    <property type="match status" value="1"/>
</dbReference>
<dbReference type="EMBL" id="JAJNEC010000005">
    <property type="protein sequence ID" value="MCD2423431.1"/>
    <property type="molecule type" value="Genomic_DNA"/>
</dbReference>
<dbReference type="PANTHER" id="PTHR43792">
    <property type="entry name" value="GNAT FAMILY, PUTATIVE (AFU_ORTHOLOGUE AFUA_3G00765)-RELATED-RELATED"/>
    <property type="match status" value="1"/>
</dbReference>
<sequence length="194" mass="21921">MNKEHCLNATITFETERLLLRPTNEADAPFLFYLMNAPKWLKYIGNRDITSVEKARNYILQRIKPQQDQLGFGSFTVIRKTDQKKMGTCGLYRRAVLPAPDIGFAFLPRFEHKGYAFEAAQTILEAGFNTFHLEQIFAITTPNNASSQKLLMKLGLKPTGTIRLPGDEVTCCLFGLQNPLHLSRQAPDSLPYGP</sequence>
<reference evidence="2 3" key="1">
    <citation type="submission" date="2021-11" db="EMBL/GenBank/DDBJ databases">
        <title>Genomic of Niabella pedocola.</title>
        <authorList>
            <person name="Wu T."/>
        </authorList>
    </citation>
    <scope>NUCLEOTIDE SEQUENCE [LARGE SCALE GENOMIC DNA]</scope>
    <source>
        <strain evidence="2 3">JCM 31011</strain>
    </source>
</reference>
<evidence type="ECO:0000259" key="1">
    <source>
        <dbReference type="PROSITE" id="PS51186"/>
    </source>
</evidence>
<dbReference type="InterPro" id="IPR000182">
    <property type="entry name" value="GNAT_dom"/>
</dbReference>
<evidence type="ECO:0000313" key="3">
    <source>
        <dbReference type="Proteomes" id="UP001199816"/>
    </source>
</evidence>
<dbReference type="Proteomes" id="UP001199816">
    <property type="component" value="Unassembled WGS sequence"/>
</dbReference>
<comment type="caution">
    <text evidence="2">The sequence shown here is derived from an EMBL/GenBank/DDBJ whole genome shotgun (WGS) entry which is preliminary data.</text>
</comment>